<dbReference type="GO" id="GO:0006309">
    <property type="term" value="P:apoptotic DNA fragmentation"/>
    <property type="evidence" value="ECO:0007669"/>
    <property type="project" value="TreeGrafter"/>
</dbReference>
<dbReference type="PANTHER" id="PTHR10858:SF23">
    <property type="entry name" value="DEOXYRIBONUCLEASE II"/>
    <property type="match status" value="1"/>
</dbReference>
<dbReference type="OMA" id="NLPNSCE"/>
<dbReference type="OrthoDB" id="10261598at2759"/>
<keyword evidence="5" id="KW-1185">Reference proteome</keyword>
<evidence type="ECO:0000313" key="4">
    <source>
        <dbReference type="EMBL" id="TRY68785.1"/>
    </source>
</evidence>
<organism evidence="4 5">
    <name type="scientific">Tigriopus californicus</name>
    <name type="common">Marine copepod</name>
    <dbReference type="NCBI Taxonomy" id="6832"/>
    <lineage>
        <taxon>Eukaryota</taxon>
        <taxon>Metazoa</taxon>
        <taxon>Ecdysozoa</taxon>
        <taxon>Arthropoda</taxon>
        <taxon>Crustacea</taxon>
        <taxon>Multicrustacea</taxon>
        <taxon>Hexanauplia</taxon>
        <taxon>Copepoda</taxon>
        <taxon>Harpacticoida</taxon>
        <taxon>Harpacticidae</taxon>
        <taxon>Tigriopus</taxon>
    </lineage>
</organism>
<evidence type="ECO:0000256" key="1">
    <source>
        <dbReference type="ARBA" id="ARBA00007527"/>
    </source>
</evidence>
<reference evidence="4 5" key="1">
    <citation type="journal article" date="2018" name="Nat. Ecol. Evol.">
        <title>Genomic signatures of mitonuclear coevolution across populations of Tigriopus californicus.</title>
        <authorList>
            <person name="Barreto F.S."/>
            <person name="Watson E.T."/>
            <person name="Lima T.G."/>
            <person name="Willett C.S."/>
            <person name="Edmands S."/>
            <person name="Li W."/>
            <person name="Burton R.S."/>
        </authorList>
    </citation>
    <scope>NUCLEOTIDE SEQUENCE [LARGE SCALE GENOMIC DNA]</scope>
    <source>
        <strain evidence="4 5">San Diego</strain>
    </source>
</reference>
<dbReference type="STRING" id="6832.A0A553NTN1"/>
<name>A0A553NTN1_TIGCA</name>
<comment type="caution">
    <text evidence="4">The sequence shown here is derived from an EMBL/GenBank/DDBJ whole genome shotgun (WGS) entry which is preliminary data.</text>
</comment>
<dbReference type="PANTHER" id="PTHR10858">
    <property type="entry name" value="DEOXYRIBONUCLEASE II"/>
    <property type="match status" value="1"/>
</dbReference>
<keyword evidence="3" id="KW-0732">Signal</keyword>
<dbReference type="Pfam" id="PF03265">
    <property type="entry name" value="DNase_II"/>
    <property type="match status" value="1"/>
</dbReference>
<dbReference type="EMBL" id="VCGU01000010">
    <property type="protein sequence ID" value="TRY68785.1"/>
    <property type="molecule type" value="Genomic_DNA"/>
</dbReference>
<evidence type="ECO:0000256" key="2">
    <source>
        <dbReference type="ARBA" id="ARBA00022801"/>
    </source>
</evidence>
<keyword evidence="2" id="KW-0378">Hydrolase</keyword>
<proteinExistence type="inferred from homology"/>
<evidence type="ECO:0000313" key="5">
    <source>
        <dbReference type="Proteomes" id="UP000318571"/>
    </source>
</evidence>
<gene>
    <name evidence="4" type="ORF">TCAL_03062</name>
</gene>
<dbReference type="AlphaFoldDB" id="A0A553NTN1"/>
<feature type="chain" id="PRO_5022134407" evidence="3">
    <location>
        <begin position="20"/>
        <end position="368"/>
    </location>
</feature>
<dbReference type="GO" id="GO:0004531">
    <property type="term" value="F:deoxyribonuclease II activity"/>
    <property type="evidence" value="ECO:0007669"/>
    <property type="project" value="InterPro"/>
</dbReference>
<dbReference type="CDD" id="cd09121">
    <property type="entry name" value="PLDc_DNaseII_2"/>
    <property type="match status" value="1"/>
</dbReference>
<feature type="signal peptide" evidence="3">
    <location>
        <begin position="1"/>
        <end position="19"/>
    </location>
</feature>
<dbReference type="CDD" id="cd09120">
    <property type="entry name" value="PLDc_DNaseII_1"/>
    <property type="match status" value="1"/>
</dbReference>
<dbReference type="PROSITE" id="PS51257">
    <property type="entry name" value="PROKAR_LIPOPROTEIN"/>
    <property type="match status" value="1"/>
</dbReference>
<dbReference type="InterPro" id="IPR004947">
    <property type="entry name" value="DNase_II"/>
</dbReference>
<comment type="similarity">
    <text evidence="1">Belongs to the DNase II family.</text>
</comment>
<evidence type="ECO:0000256" key="3">
    <source>
        <dbReference type="SAM" id="SignalP"/>
    </source>
</evidence>
<protein>
    <submittedName>
        <fullName evidence="4">Uncharacterized protein</fullName>
    </submittedName>
</protein>
<sequence>MDAWANRLLVKLLCHLALSCMPAIQTAGLGCRDDNGRGVEWFVLSKLPRLPTQSTPKSWLHLGLAYAYITSSNRQLGWTLSSKSIADPESAAGRTLSPLYQSPSNERFYLLYNDEHPDGRTSFTHGHTKGVLSLDRTSGFWLIHSVPKYPPPLTNTSYGYPHTGRMYGQSFLCISVGTNVTADLIGRQLQYHDPFIYDVFLPDWMNAVYPDLATLAHGGHDRVAPFAHQAVFPALDGRAYFVSFAKYTKYGQDLYDSMVAPGLRSGLLVETWPNGPGKLNSSCQSQYEVENVDAIELNFQSKIQFSTHHDHSKWAIAIKKNRPFVCVGDINRMESQKHRAGGTVCFMNLSVWKSYQGIIHQIETCPIS</sequence>
<dbReference type="Proteomes" id="UP000318571">
    <property type="component" value="Chromosome 1"/>
</dbReference>
<accession>A0A553NTN1</accession>